<dbReference type="AlphaFoldDB" id="A0A8H3IMB1"/>
<reference evidence="2" key="1">
    <citation type="submission" date="2021-03" db="EMBL/GenBank/DDBJ databases">
        <authorList>
            <person name="Tagirdzhanova G."/>
        </authorList>
    </citation>
    <scope>NUCLEOTIDE SEQUENCE</scope>
</reference>
<keyword evidence="3" id="KW-1185">Reference proteome</keyword>
<name>A0A8H3IMB1_9LECA</name>
<dbReference type="OrthoDB" id="10311530at2759"/>
<feature type="region of interest" description="Disordered" evidence="1">
    <location>
        <begin position="123"/>
        <end position="142"/>
    </location>
</feature>
<comment type="caution">
    <text evidence="2">The sequence shown here is derived from an EMBL/GenBank/DDBJ whole genome shotgun (WGS) entry which is preliminary data.</text>
</comment>
<evidence type="ECO:0000313" key="3">
    <source>
        <dbReference type="Proteomes" id="UP000664203"/>
    </source>
</evidence>
<organism evidence="2 3">
    <name type="scientific">Alectoria fallacina</name>
    <dbReference type="NCBI Taxonomy" id="1903189"/>
    <lineage>
        <taxon>Eukaryota</taxon>
        <taxon>Fungi</taxon>
        <taxon>Dikarya</taxon>
        <taxon>Ascomycota</taxon>
        <taxon>Pezizomycotina</taxon>
        <taxon>Lecanoromycetes</taxon>
        <taxon>OSLEUM clade</taxon>
        <taxon>Lecanoromycetidae</taxon>
        <taxon>Lecanorales</taxon>
        <taxon>Lecanorineae</taxon>
        <taxon>Parmeliaceae</taxon>
        <taxon>Alectoria</taxon>
    </lineage>
</organism>
<sequence>MPLSNLPYDERLTGNWLEAKWLGSTKTQFLKLSKFALKWPPVSHTFCFAGVEPENLYHMTYGSNSELHKTLHTIYVEHGAVDLHVRGRDEDGKYYLKCSEPGRKRGTAKAVICVSPAKVEKSRTAVPKTESSQPMVDGEVQDWEDWEEVASDKEVEDDWVKV</sequence>
<proteinExistence type="predicted"/>
<evidence type="ECO:0000256" key="1">
    <source>
        <dbReference type="SAM" id="MobiDB-lite"/>
    </source>
</evidence>
<gene>
    <name evidence="2" type="ORF">ALECFALPRED_005537</name>
</gene>
<evidence type="ECO:0000313" key="2">
    <source>
        <dbReference type="EMBL" id="CAF9933247.1"/>
    </source>
</evidence>
<dbReference type="Proteomes" id="UP000664203">
    <property type="component" value="Unassembled WGS sequence"/>
</dbReference>
<dbReference type="EMBL" id="CAJPDR010000350">
    <property type="protein sequence ID" value="CAF9933247.1"/>
    <property type="molecule type" value="Genomic_DNA"/>
</dbReference>
<accession>A0A8H3IMB1</accession>
<protein>
    <submittedName>
        <fullName evidence="2">Uncharacterized protein</fullName>
    </submittedName>
</protein>